<dbReference type="GO" id="GO:0061630">
    <property type="term" value="F:ubiquitin protein ligase activity"/>
    <property type="evidence" value="ECO:0007669"/>
    <property type="project" value="UniProtKB-EC"/>
</dbReference>
<feature type="compositionally biased region" description="Basic and acidic residues" evidence="10">
    <location>
        <begin position="150"/>
        <end position="163"/>
    </location>
</feature>
<feature type="zinc finger region" description="C3H1-type" evidence="9">
    <location>
        <begin position="248"/>
        <end position="270"/>
    </location>
</feature>
<feature type="domain" description="RING-type" evidence="11">
    <location>
        <begin position="1164"/>
        <end position="1209"/>
    </location>
</feature>
<feature type="domain" description="RING-type" evidence="13">
    <location>
        <begin position="1160"/>
        <end position="1368"/>
    </location>
</feature>
<dbReference type="Gene3D" id="3.30.40.10">
    <property type="entry name" value="Zinc/RING finger domain, C3HC4 (zinc finger)"/>
    <property type="match status" value="1"/>
</dbReference>
<keyword evidence="6 9" id="KW-0863">Zinc-finger</keyword>
<dbReference type="EC" id="2.3.2.31" evidence="2"/>
<dbReference type="Proteomes" id="UP001215151">
    <property type="component" value="Unassembled WGS sequence"/>
</dbReference>
<dbReference type="CDD" id="cd20335">
    <property type="entry name" value="BRcat_RBR"/>
    <property type="match status" value="1"/>
</dbReference>
<feature type="region of interest" description="Disordered" evidence="10">
    <location>
        <begin position="447"/>
        <end position="515"/>
    </location>
</feature>
<dbReference type="InterPro" id="IPR035979">
    <property type="entry name" value="RBD_domain_sf"/>
</dbReference>
<comment type="caution">
    <text evidence="14">The sequence shown here is derived from an EMBL/GenBank/DDBJ whole genome shotgun (WGS) entry which is preliminary data.</text>
</comment>
<keyword evidence="15" id="KW-1185">Reference proteome</keyword>
<organism evidence="14 15">
    <name type="scientific">Trametes cubensis</name>
    <dbReference type="NCBI Taxonomy" id="1111947"/>
    <lineage>
        <taxon>Eukaryota</taxon>
        <taxon>Fungi</taxon>
        <taxon>Dikarya</taxon>
        <taxon>Basidiomycota</taxon>
        <taxon>Agaricomycotina</taxon>
        <taxon>Agaricomycetes</taxon>
        <taxon>Polyporales</taxon>
        <taxon>Polyporaceae</taxon>
        <taxon>Trametes</taxon>
    </lineage>
</organism>
<feature type="region of interest" description="Disordered" evidence="10">
    <location>
        <begin position="828"/>
        <end position="866"/>
    </location>
</feature>
<evidence type="ECO:0000256" key="6">
    <source>
        <dbReference type="ARBA" id="ARBA00022771"/>
    </source>
</evidence>
<feature type="region of interest" description="Disordered" evidence="10">
    <location>
        <begin position="82"/>
        <end position="163"/>
    </location>
</feature>
<evidence type="ECO:0000256" key="2">
    <source>
        <dbReference type="ARBA" id="ARBA00012251"/>
    </source>
</evidence>
<dbReference type="Gene3D" id="1.20.120.1750">
    <property type="match status" value="1"/>
</dbReference>
<dbReference type="SMART" id="SM00184">
    <property type="entry name" value="RING"/>
    <property type="match status" value="1"/>
</dbReference>
<dbReference type="SUPFAM" id="SSF54928">
    <property type="entry name" value="RNA-binding domain, RBD"/>
    <property type="match status" value="1"/>
</dbReference>
<feature type="zinc finger region" description="C3H1-type" evidence="9">
    <location>
        <begin position="163"/>
        <end position="190"/>
    </location>
</feature>
<evidence type="ECO:0000256" key="5">
    <source>
        <dbReference type="ARBA" id="ARBA00022737"/>
    </source>
</evidence>
<dbReference type="PROSITE" id="PS00028">
    <property type="entry name" value="ZINC_FINGER_C2H2_1"/>
    <property type="match status" value="1"/>
</dbReference>
<feature type="domain" description="C3H1-type" evidence="12">
    <location>
        <begin position="163"/>
        <end position="190"/>
    </location>
</feature>
<evidence type="ECO:0000256" key="1">
    <source>
        <dbReference type="ARBA" id="ARBA00001798"/>
    </source>
</evidence>
<feature type="domain" description="C3H1-type" evidence="12">
    <location>
        <begin position="517"/>
        <end position="542"/>
    </location>
</feature>
<keyword evidence="3" id="KW-0808">Transferase</keyword>
<proteinExistence type="predicted"/>
<feature type="region of interest" description="Disordered" evidence="10">
    <location>
        <begin position="559"/>
        <end position="583"/>
    </location>
</feature>
<dbReference type="CDD" id="cd22585">
    <property type="entry name" value="Rcat_RBR_DEAH12-like"/>
    <property type="match status" value="1"/>
</dbReference>
<dbReference type="GO" id="GO:0003676">
    <property type="term" value="F:nucleic acid binding"/>
    <property type="evidence" value="ECO:0007669"/>
    <property type="project" value="InterPro"/>
</dbReference>
<name>A0AAD7U0H8_9APHY</name>
<feature type="compositionally biased region" description="Basic residues" evidence="10">
    <location>
        <begin position="840"/>
        <end position="850"/>
    </location>
</feature>
<comment type="catalytic activity">
    <reaction evidence="1">
        <text>[E2 ubiquitin-conjugating enzyme]-S-ubiquitinyl-L-cysteine + [acceptor protein]-L-lysine = [E2 ubiquitin-conjugating enzyme]-L-cysteine + [acceptor protein]-N(6)-ubiquitinyl-L-lysine.</text>
        <dbReference type="EC" id="2.3.2.31"/>
    </reaction>
</comment>
<dbReference type="InterPro" id="IPR013083">
    <property type="entry name" value="Znf_RING/FYVE/PHD"/>
</dbReference>
<dbReference type="PROSITE" id="PS50089">
    <property type="entry name" value="ZF_RING_2"/>
    <property type="match status" value="1"/>
</dbReference>
<evidence type="ECO:0000259" key="12">
    <source>
        <dbReference type="PROSITE" id="PS50103"/>
    </source>
</evidence>
<dbReference type="InterPro" id="IPR001841">
    <property type="entry name" value="Znf_RING"/>
</dbReference>
<feature type="compositionally biased region" description="Basic and acidic residues" evidence="10">
    <location>
        <begin position="447"/>
        <end position="461"/>
    </location>
</feature>
<feature type="zinc finger region" description="C3H1-type" evidence="9">
    <location>
        <begin position="517"/>
        <end position="542"/>
    </location>
</feature>
<dbReference type="InterPro" id="IPR027370">
    <property type="entry name" value="Znf-RING_euk"/>
</dbReference>
<protein>
    <recommendedName>
        <fullName evidence="2">RBR-type E3 ubiquitin transferase</fullName>
        <ecNumber evidence="2">2.3.2.31</ecNumber>
    </recommendedName>
</protein>
<feature type="compositionally biased region" description="Low complexity" evidence="10">
    <location>
        <begin position="22"/>
        <end position="36"/>
    </location>
</feature>
<dbReference type="Pfam" id="PF00642">
    <property type="entry name" value="zf-CCCH"/>
    <property type="match status" value="1"/>
</dbReference>
<evidence type="ECO:0000256" key="7">
    <source>
        <dbReference type="ARBA" id="ARBA00022786"/>
    </source>
</evidence>
<evidence type="ECO:0000256" key="8">
    <source>
        <dbReference type="ARBA" id="ARBA00022833"/>
    </source>
</evidence>
<keyword evidence="8 9" id="KW-0862">Zinc</keyword>
<evidence type="ECO:0000259" key="11">
    <source>
        <dbReference type="PROSITE" id="PS50089"/>
    </source>
</evidence>
<feature type="compositionally biased region" description="Polar residues" evidence="10">
    <location>
        <begin position="466"/>
        <end position="475"/>
    </location>
</feature>
<evidence type="ECO:0000256" key="4">
    <source>
        <dbReference type="ARBA" id="ARBA00022723"/>
    </source>
</evidence>
<evidence type="ECO:0000256" key="10">
    <source>
        <dbReference type="SAM" id="MobiDB-lite"/>
    </source>
</evidence>
<dbReference type="InterPro" id="IPR013087">
    <property type="entry name" value="Znf_C2H2_type"/>
</dbReference>
<dbReference type="SUPFAM" id="SSF57850">
    <property type="entry name" value="RING/U-box"/>
    <property type="match status" value="2"/>
</dbReference>
<dbReference type="InterPro" id="IPR002867">
    <property type="entry name" value="IBR_dom"/>
</dbReference>
<dbReference type="Pfam" id="PF13445">
    <property type="entry name" value="zf-RING_UBOX"/>
    <property type="match status" value="1"/>
</dbReference>
<feature type="domain" description="C3H1-type" evidence="12">
    <location>
        <begin position="248"/>
        <end position="270"/>
    </location>
</feature>
<feature type="region of interest" description="Disordered" evidence="10">
    <location>
        <begin position="1"/>
        <end position="40"/>
    </location>
</feature>
<dbReference type="GO" id="GO:0016567">
    <property type="term" value="P:protein ubiquitination"/>
    <property type="evidence" value="ECO:0007669"/>
    <property type="project" value="InterPro"/>
</dbReference>
<keyword evidence="4 9" id="KW-0479">Metal-binding</keyword>
<sequence length="1368" mass="150572">MGDKCHRSHSLPDGRAKPRQLAAPTSPASHPTPVATQDARYEIHPTVRFVNGAYTDRFNEIHQFSPEQLLSLLSVSGPGNADLKLASSQSNENTRRHDGRHAPRSKQPTSTVVQPSARSSSTPLKSVRSSRASTPSQKDEALPENLNAERLSRAAEVDPRPSRKLDEVCRAFQKGICSRGDRCHRTHILLLPDACITHLLPAPKKVKEKKVRFPASAQSSDPHGNFVGQIPAFVRYTAPDGTIHERETCKLGVKGLCHRGDNCRYAHDVQPITDSEEEKAEGSDVRSQSVLVSSMASPPISRTVSGQSSSQPEVKLHANMKAQAKLKTHRPICRMHFLGRPCHKQPCMYSHDVLDLARLPVDHEFVLRHADELRRALEMKNAKSASGPPSVKLPRPEPISDTAKKRSKKPRKPGSTDPESIGHSGDGPLLTIALHQRGGIQREDGWTEHSAEVSSKQDRAVGQRVAPQQSTSGHNLHSRSHPGETADERTASSTYYSAAEPQLGPTGASESGYSTHKSKLPCFNYAHGRCCCENCRYSHDIDREAMRAEFFERLGKSPVGRRLPGGKNHIPQPSVPRENHHVDRRDSTLARGRHDGGLTTDAPTVPPGLGLEDRDLAKGDGQAAFAKAPPESFTITVLDSTKATFGPGLRISNVTTGFECRQILLEGVPSSFVPASVTAQLEKFGTVTYVAAIDPSPGDSTLSFKVTFASGDAATNAVAALQDSELVPGARISASIVQKKAMTLGGGTFYDGDVLFDLPTPFQAGFVGYPTEELARKAIALTHTAKIDYARVSAKIYEGIPTVGTFSVRFDGLPPNFTTDDLKKHFVQPLDTEKREAKRESKKHARRRGKAKDVDPEQDTQPSEKCEGVMLQRAKYPSVSGAINGLRRMLEEHDEEVTLNVLPPPYGKFVKVWAHFSSASVAAKACEALHRFCPRFVGKQRIFAHHIKSLRYSLPAAIFDVLAPEIDYLRSYLSDDAGTSISVIDRRPQPGPVAVKLLSESMASLTKAKASFDRLLHGEKVTENGQIVWDDFFGGQAGESFVRELEQRYPKVKISVDPRRRTLALFGAPGERERVRNEIIDKVKNLKSRALQRHPIPGHLIVGFMRSDLVKLQQEFGKENVWVDLTNQRLVVRGDEDCQKVAQLAILHTRQRAPHHSRGGGDACPVCFEKATRPVTLTCGHTWCKDCLVSYLKSSVDNKSFPLACLADEARCAQPISISVIQMLLSPEEFDAVVNAAFTAYIQERPNEFHYCPTPDCPQVYRKSARKSVLQCPSCLVRICPHCDMEAHEAVSCQDNNPEDVLLFEEWKMGHDVKDCPNCKVPIERTAGCNHMTCVSCKAHICWACLATFSLSGEVYHHMRSIHGGIGL</sequence>
<feature type="compositionally biased region" description="Polar residues" evidence="10">
    <location>
        <begin position="106"/>
        <end position="136"/>
    </location>
</feature>
<dbReference type="PANTHER" id="PTHR11685">
    <property type="entry name" value="RBR FAMILY RING FINGER AND IBR DOMAIN-CONTAINING"/>
    <property type="match status" value="1"/>
</dbReference>
<dbReference type="SMART" id="SM00647">
    <property type="entry name" value="IBR"/>
    <property type="match status" value="2"/>
</dbReference>
<dbReference type="EMBL" id="JAPEVG010000057">
    <property type="protein sequence ID" value="KAJ8488820.1"/>
    <property type="molecule type" value="Genomic_DNA"/>
</dbReference>
<dbReference type="Pfam" id="PF01485">
    <property type="entry name" value="IBR"/>
    <property type="match status" value="1"/>
</dbReference>
<dbReference type="GO" id="GO:0008270">
    <property type="term" value="F:zinc ion binding"/>
    <property type="evidence" value="ECO:0007669"/>
    <property type="project" value="UniProtKB-KW"/>
</dbReference>
<dbReference type="InterPro" id="IPR000571">
    <property type="entry name" value="Znf_CCCH"/>
</dbReference>
<evidence type="ECO:0000259" key="13">
    <source>
        <dbReference type="PROSITE" id="PS51873"/>
    </source>
</evidence>
<dbReference type="InterPro" id="IPR031127">
    <property type="entry name" value="E3_UB_ligase_RBR"/>
</dbReference>
<feature type="zinc finger region" description="C3H1-type" evidence="9">
    <location>
        <begin position="327"/>
        <end position="354"/>
    </location>
</feature>
<dbReference type="SMART" id="SM00356">
    <property type="entry name" value="ZnF_C3H1"/>
    <property type="match status" value="3"/>
</dbReference>
<accession>A0AAD7U0H8</accession>
<feature type="compositionally biased region" description="Basic and acidic residues" evidence="10">
    <location>
        <begin position="1"/>
        <end position="16"/>
    </location>
</feature>
<evidence type="ECO:0000313" key="15">
    <source>
        <dbReference type="Proteomes" id="UP001215151"/>
    </source>
</evidence>
<feature type="region of interest" description="Disordered" evidence="10">
    <location>
        <begin position="380"/>
        <end position="429"/>
    </location>
</feature>
<dbReference type="Gene3D" id="3.30.1370.210">
    <property type="match status" value="1"/>
</dbReference>
<keyword evidence="5" id="KW-0677">Repeat</keyword>
<evidence type="ECO:0000256" key="3">
    <source>
        <dbReference type="ARBA" id="ARBA00022679"/>
    </source>
</evidence>
<keyword evidence="7" id="KW-0833">Ubl conjugation pathway</keyword>
<gene>
    <name evidence="14" type="ORF">ONZ51_g3309</name>
</gene>
<evidence type="ECO:0000256" key="9">
    <source>
        <dbReference type="PROSITE-ProRule" id="PRU00723"/>
    </source>
</evidence>
<feature type="compositionally biased region" description="Basic and acidic residues" evidence="10">
    <location>
        <begin position="481"/>
        <end position="490"/>
    </location>
</feature>
<feature type="region of interest" description="Disordered" evidence="10">
    <location>
        <begin position="274"/>
        <end position="313"/>
    </location>
</feature>
<feature type="domain" description="C3H1-type" evidence="12">
    <location>
        <begin position="327"/>
        <end position="354"/>
    </location>
</feature>
<dbReference type="InterPro" id="IPR044066">
    <property type="entry name" value="TRIAD_supradom"/>
</dbReference>
<dbReference type="PROSITE" id="PS50103">
    <property type="entry name" value="ZF_C3H1"/>
    <property type="match status" value="4"/>
</dbReference>
<dbReference type="Pfam" id="PF22191">
    <property type="entry name" value="IBR_1"/>
    <property type="match status" value="1"/>
</dbReference>
<reference evidence="14" key="1">
    <citation type="submission" date="2022-11" db="EMBL/GenBank/DDBJ databases">
        <title>Genome Sequence of Cubamyces cubensis.</title>
        <authorList>
            <person name="Buettner E."/>
        </authorList>
    </citation>
    <scope>NUCLEOTIDE SEQUENCE</scope>
    <source>
        <strain evidence="14">MPL-01</strain>
    </source>
</reference>
<evidence type="ECO:0000313" key="14">
    <source>
        <dbReference type="EMBL" id="KAJ8488820.1"/>
    </source>
</evidence>
<feature type="region of interest" description="Disordered" evidence="10">
    <location>
        <begin position="589"/>
        <end position="608"/>
    </location>
</feature>
<dbReference type="PROSITE" id="PS51873">
    <property type="entry name" value="TRIAD"/>
    <property type="match status" value="1"/>
</dbReference>
<feature type="compositionally biased region" description="Polar residues" evidence="10">
    <location>
        <begin position="285"/>
        <end position="312"/>
    </location>
</feature>